<dbReference type="InterPro" id="IPR011990">
    <property type="entry name" value="TPR-like_helical_dom_sf"/>
</dbReference>
<dbReference type="SUPFAM" id="SSF48452">
    <property type="entry name" value="TPR-like"/>
    <property type="match status" value="1"/>
</dbReference>
<dbReference type="Gene3D" id="3.30.70.1230">
    <property type="entry name" value="Nucleotide cyclase"/>
    <property type="match status" value="1"/>
</dbReference>
<reference evidence="2 3" key="1">
    <citation type="submission" date="2020-01" db="EMBL/GenBank/DDBJ databases">
        <title>Whole-genome sequence of Heliobacterium undosum DSM 13378.</title>
        <authorList>
            <person name="Kyndt J.A."/>
            <person name="Meyer T.E."/>
        </authorList>
    </citation>
    <scope>NUCLEOTIDE SEQUENCE [LARGE SCALE GENOMIC DNA]</scope>
    <source>
        <strain evidence="2 3">DSM 13378</strain>
    </source>
</reference>
<protein>
    <recommendedName>
        <fullName evidence="1">Guanylate cyclase domain-containing protein</fullName>
    </recommendedName>
</protein>
<evidence type="ECO:0000313" key="2">
    <source>
        <dbReference type="EMBL" id="MZP31008.1"/>
    </source>
</evidence>
<evidence type="ECO:0000313" key="3">
    <source>
        <dbReference type="Proteomes" id="UP000463470"/>
    </source>
</evidence>
<dbReference type="GO" id="GO:0004016">
    <property type="term" value="F:adenylate cyclase activity"/>
    <property type="evidence" value="ECO:0007669"/>
    <property type="project" value="UniProtKB-ARBA"/>
</dbReference>
<sequence>MIGYVLFTDLKGYSKLSESEIGLFFRKIIPELSQRIDRYLQKAIVKNTWGDALVAIFDNSHDVVGLAFEYREFFRNYPFESIGMRKLLPRIACHFGEFELYDDPLKGGKNALGSNINTAARVEPVTRAGEIFVTSECKSAIENSPRKVENIKFSDLGIIPLAKNFGDWEISRLCRANEKEQIIDRVLKMDLSKALPEAPDMAVQERNLLQFLKNAPGAEELRSLLTPQIISGKTGAFIVALANTCKSFGLYNEAIAYIEEAEKTETLVDGIKVFPYRHKKDVRKLKANCLTRVGRYEDAADIVYGLWQSGVRDSDTLSMLAAQYKRRALYGDGTVVAKASINKNLLCRARDLYLEAFRINIEDYYPAINAAYLYKIIAGIELGRGNRLALYILDVWGERRGEDWWLDSTLAEAEMLLENYEDCITGFQEAIERHKPDAFQRKAVHEQISLYASLTNQADSTEIIEVLQRLQ</sequence>
<dbReference type="GO" id="GO:0009190">
    <property type="term" value="P:cyclic nucleotide biosynthetic process"/>
    <property type="evidence" value="ECO:0007669"/>
    <property type="project" value="InterPro"/>
</dbReference>
<dbReference type="SUPFAM" id="SSF55073">
    <property type="entry name" value="Nucleotide cyclase"/>
    <property type="match status" value="1"/>
</dbReference>
<dbReference type="AlphaFoldDB" id="A0A845LBF3"/>
<name>A0A845LBF3_9FIRM</name>
<gene>
    <name evidence="2" type="ORF">GTO91_14920</name>
</gene>
<dbReference type="InterPro" id="IPR029787">
    <property type="entry name" value="Nucleotide_cyclase"/>
</dbReference>
<dbReference type="OrthoDB" id="2974768at2"/>
<accession>A0A845LBF3</accession>
<dbReference type="PROSITE" id="PS50125">
    <property type="entry name" value="GUANYLATE_CYCLASE_2"/>
    <property type="match status" value="1"/>
</dbReference>
<comment type="caution">
    <text evidence="2">The sequence shown here is derived from an EMBL/GenBank/DDBJ whole genome shotgun (WGS) entry which is preliminary data.</text>
</comment>
<proteinExistence type="predicted"/>
<dbReference type="Pfam" id="PF20308">
    <property type="entry name" value="TPR-S"/>
    <property type="match status" value="1"/>
</dbReference>
<organism evidence="2 3">
    <name type="scientific">Heliomicrobium undosum</name>
    <dbReference type="NCBI Taxonomy" id="121734"/>
    <lineage>
        <taxon>Bacteria</taxon>
        <taxon>Bacillati</taxon>
        <taxon>Bacillota</taxon>
        <taxon>Clostridia</taxon>
        <taxon>Eubacteriales</taxon>
        <taxon>Heliobacteriaceae</taxon>
        <taxon>Heliomicrobium</taxon>
    </lineage>
</organism>
<evidence type="ECO:0000259" key="1">
    <source>
        <dbReference type="PROSITE" id="PS50125"/>
    </source>
</evidence>
<dbReference type="GO" id="GO:0035556">
    <property type="term" value="P:intracellular signal transduction"/>
    <property type="evidence" value="ECO:0007669"/>
    <property type="project" value="InterPro"/>
</dbReference>
<feature type="domain" description="Guanylate cyclase" evidence="1">
    <location>
        <begin position="4"/>
        <end position="123"/>
    </location>
</feature>
<dbReference type="Proteomes" id="UP000463470">
    <property type="component" value="Unassembled WGS sequence"/>
</dbReference>
<dbReference type="InterPro" id="IPR046880">
    <property type="entry name" value="TPR-S"/>
</dbReference>
<dbReference type="Gene3D" id="1.25.40.10">
    <property type="entry name" value="Tetratricopeptide repeat domain"/>
    <property type="match status" value="1"/>
</dbReference>
<dbReference type="InterPro" id="IPR001054">
    <property type="entry name" value="A/G_cyclase"/>
</dbReference>
<keyword evidence="3" id="KW-1185">Reference proteome</keyword>
<dbReference type="EMBL" id="WXEY01000023">
    <property type="protein sequence ID" value="MZP31008.1"/>
    <property type="molecule type" value="Genomic_DNA"/>
</dbReference>
<dbReference type="RefSeq" id="WP_161259528.1">
    <property type="nucleotide sequence ID" value="NZ_WXEY01000023.1"/>
</dbReference>